<dbReference type="InterPro" id="IPR005280">
    <property type="entry name" value="Homoserine_kinase_II"/>
</dbReference>
<dbReference type="Pfam" id="PF01636">
    <property type="entry name" value="APH"/>
    <property type="match status" value="1"/>
</dbReference>
<dbReference type="PANTHER" id="PTHR21064">
    <property type="entry name" value="AMINOGLYCOSIDE PHOSPHOTRANSFERASE DOMAIN-CONTAINING PROTEIN-RELATED"/>
    <property type="match status" value="1"/>
</dbReference>
<keyword evidence="4 8" id="KW-0547">Nucleotide-binding</keyword>
<dbReference type="AlphaFoldDB" id="C0DVS8"/>
<dbReference type="GO" id="GO:0005524">
    <property type="term" value="F:ATP binding"/>
    <property type="evidence" value="ECO:0007669"/>
    <property type="project" value="UniProtKB-KW"/>
</dbReference>
<reference evidence="11 12" key="1">
    <citation type="submission" date="2009-01" db="EMBL/GenBank/DDBJ databases">
        <authorList>
            <person name="Fulton L."/>
            <person name="Clifton S."/>
            <person name="Chinwalla A.T."/>
            <person name="Mitreva M."/>
            <person name="Sodergren E."/>
            <person name="Weinstock G."/>
            <person name="Clifton S."/>
            <person name="Dooling D.J."/>
            <person name="Fulton B."/>
            <person name="Minx P."/>
            <person name="Pepin K.H."/>
            <person name="Johnson M."/>
            <person name="Bhonagiri V."/>
            <person name="Nash W.E."/>
            <person name="Mardis E.R."/>
            <person name="Wilson R.K."/>
        </authorList>
    </citation>
    <scope>NUCLEOTIDE SEQUENCE [LARGE SCALE GENOMIC DNA]</scope>
    <source>
        <strain evidence="11 12">ATCC 23834</strain>
    </source>
</reference>
<dbReference type="InterPro" id="IPR002575">
    <property type="entry name" value="Aminoglycoside_PTrfase"/>
</dbReference>
<dbReference type="Pfam" id="PF26421">
    <property type="entry name" value="Avidin_like"/>
    <property type="match status" value="1"/>
</dbReference>
<dbReference type="EMBL" id="ACEA01000025">
    <property type="protein sequence ID" value="EEG23850.1"/>
    <property type="molecule type" value="Genomic_DNA"/>
</dbReference>
<comment type="similarity">
    <text evidence="7 8">Belongs to the pseudomonas-type ThrB family.</text>
</comment>
<evidence type="ECO:0000256" key="9">
    <source>
        <dbReference type="NCBIfam" id="TIGR00938"/>
    </source>
</evidence>
<keyword evidence="1 8" id="KW-0028">Amino-acid biosynthesis</keyword>
<sequence>MACLLFHLLECPFLNHFAAMPAMSVYTSVSDQEIRQFLEDYDLGSFVSLQGIAQGVTNSNYFLDTDRGRYVLTIFEVLTREELPFFMDLSQHLSRNGVACPAPIPRRDGRFESTLAGKPACLATFLNGRDTAVPDTAQCFHTGAMLAKMHIAGQGFGQSMPNPRHAAWWEAESRRLLPCLSSEDAALLQDEIAFLAAHPDSHLPHGIIHADLFKDNVLLDGIQVAGFIDFYYACNGSFMYDLAIAVNDWARLADNRIDPQLQQAFMRGYQSVRPLTPAEQAYLPIAHRAGCIRFWVSRLLDYHFPQGGEMTFVKDPDVFRDLLLYFRQSPAPAATDQAPFSLEGKVFQPAEAGHAGKTPERCRFRQDDDTVWAEYQGGGIRKGFLLGRYTEHSSIAYTRQHLTLAGAAHSSSGRLRIETLPDSRLRLHLFGEDGEAVWEECAP</sequence>
<dbReference type="EC" id="2.7.1.39" evidence="8 9"/>
<gene>
    <name evidence="8 11" type="primary">thrB</name>
    <name evidence="11" type="ORF">EIKCOROL_01469</name>
</gene>
<dbReference type="Gene3D" id="3.90.1200.10">
    <property type="match status" value="1"/>
</dbReference>
<dbReference type="eggNOG" id="COG2334">
    <property type="taxonomic scope" value="Bacteria"/>
</dbReference>
<dbReference type="PANTHER" id="PTHR21064:SF6">
    <property type="entry name" value="AMINOGLYCOSIDE PHOSPHOTRANSFERASE DOMAIN-CONTAINING PROTEIN"/>
    <property type="match status" value="1"/>
</dbReference>
<dbReference type="UniPathway" id="UPA00050">
    <property type="reaction ID" value="UER00064"/>
</dbReference>
<evidence type="ECO:0000256" key="1">
    <source>
        <dbReference type="ARBA" id="ARBA00022605"/>
    </source>
</evidence>
<dbReference type="HAMAP" id="MF_00301">
    <property type="entry name" value="Homoser_kinase_2"/>
    <property type="match status" value="1"/>
</dbReference>
<keyword evidence="5 8" id="KW-0418">Kinase</keyword>
<dbReference type="CDD" id="cd05153">
    <property type="entry name" value="HomoserineK_II"/>
    <property type="match status" value="1"/>
</dbReference>
<dbReference type="GO" id="GO:0004413">
    <property type="term" value="F:homoserine kinase activity"/>
    <property type="evidence" value="ECO:0007669"/>
    <property type="project" value="UniProtKB-UniRule"/>
</dbReference>
<comment type="catalytic activity">
    <reaction evidence="8">
        <text>L-homoserine + ATP = O-phospho-L-homoserine + ADP + H(+)</text>
        <dbReference type="Rhea" id="RHEA:13985"/>
        <dbReference type="ChEBI" id="CHEBI:15378"/>
        <dbReference type="ChEBI" id="CHEBI:30616"/>
        <dbReference type="ChEBI" id="CHEBI:57476"/>
        <dbReference type="ChEBI" id="CHEBI:57590"/>
        <dbReference type="ChEBI" id="CHEBI:456216"/>
        <dbReference type="EC" id="2.7.1.39"/>
    </reaction>
</comment>
<dbReference type="NCBIfam" id="TIGR00938">
    <property type="entry name" value="thrB_alt"/>
    <property type="match status" value="1"/>
</dbReference>
<comment type="caution">
    <text evidence="11">The sequence shown here is derived from an EMBL/GenBank/DDBJ whole genome shotgun (WGS) entry which is preliminary data.</text>
</comment>
<evidence type="ECO:0000256" key="2">
    <source>
        <dbReference type="ARBA" id="ARBA00022679"/>
    </source>
</evidence>
<comment type="pathway">
    <text evidence="8">Amino-acid biosynthesis; L-threonine biosynthesis; L-threonine from L-aspartate: step 4/5.</text>
</comment>
<keyword evidence="6 8" id="KW-0067">ATP-binding</keyword>
<dbReference type="GO" id="GO:0009088">
    <property type="term" value="P:threonine biosynthetic process"/>
    <property type="evidence" value="ECO:0007669"/>
    <property type="project" value="UniProtKB-UniRule"/>
</dbReference>
<evidence type="ECO:0000256" key="8">
    <source>
        <dbReference type="HAMAP-Rule" id="MF_00301"/>
    </source>
</evidence>
<dbReference type="HOGENOM" id="CLU_053300_0_0_4"/>
<keyword evidence="2 8" id="KW-0808">Transferase</keyword>
<dbReference type="SUPFAM" id="SSF56112">
    <property type="entry name" value="Protein kinase-like (PK-like)"/>
    <property type="match status" value="1"/>
</dbReference>
<evidence type="ECO:0000313" key="12">
    <source>
        <dbReference type="Proteomes" id="UP000005837"/>
    </source>
</evidence>
<dbReference type="InterPro" id="IPR011009">
    <property type="entry name" value="Kinase-like_dom_sf"/>
</dbReference>
<dbReference type="NCBIfam" id="NF003558">
    <property type="entry name" value="PRK05231.1"/>
    <property type="match status" value="1"/>
</dbReference>
<feature type="domain" description="Aminoglycoside phosphotransferase" evidence="10">
    <location>
        <begin position="49"/>
        <end position="275"/>
    </location>
</feature>
<evidence type="ECO:0000259" key="10">
    <source>
        <dbReference type="Pfam" id="PF01636"/>
    </source>
</evidence>
<evidence type="ECO:0000256" key="4">
    <source>
        <dbReference type="ARBA" id="ARBA00022741"/>
    </source>
</evidence>
<accession>C0DVS8</accession>
<evidence type="ECO:0000256" key="6">
    <source>
        <dbReference type="ARBA" id="ARBA00022840"/>
    </source>
</evidence>
<dbReference type="InterPro" id="IPR050249">
    <property type="entry name" value="Pseudomonas-type_ThrB"/>
</dbReference>
<protein>
    <recommendedName>
        <fullName evidence="8 9">Homoserine kinase</fullName>
        <shortName evidence="8">HK</shortName>
        <shortName evidence="8">HSK</shortName>
        <ecNumber evidence="8 9">2.7.1.39</ecNumber>
    </recommendedName>
</protein>
<proteinExistence type="inferred from homology"/>
<name>C0DVS8_EIKCO</name>
<dbReference type="InterPro" id="IPR058595">
    <property type="entry name" value="Avidin-like"/>
</dbReference>
<dbReference type="Proteomes" id="UP000005837">
    <property type="component" value="Unassembled WGS sequence"/>
</dbReference>
<evidence type="ECO:0000313" key="11">
    <source>
        <dbReference type="EMBL" id="EEG23850.1"/>
    </source>
</evidence>
<organism evidence="11 12">
    <name type="scientific">Eikenella corrodens ATCC 23834</name>
    <dbReference type="NCBI Taxonomy" id="546274"/>
    <lineage>
        <taxon>Bacteria</taxon>
        <taxon>Pseudomonadati</taxon>
        <taxon>Pseudomonadota</taxon>
        <taxon>Betaproteobacteria</taxon>
        <taxon>Neisseriales</taxon>
        <taxon>Neisseriaceae</taxon>
        <taxon>Eikenella</taxon>
    </lineage>
</organism>
<dbReference type="Gene3D" id="3.30.200.20">
    <property type="entry name" value="Phosphorylase Kinase, domain 1"/>
    <property type="match status" value="1"/>
</dbReference>
<evidence type="ECO:0000256" key="7">
    <source>
        <dbReference type="ARBA" id="ARBA00038240"/>
    </source>
</evidence>
<keyword evidence="3 8" id="KW-0791">Threonine biosynthesis</keyword>
<evidence type="ECO:0000256" key="3">
    <source>
        <dbReference type="ARBA" id="ARBA00022697"/>
    </source>
</evidence>
<evidence type="ECO:0000256" key="5">
    <source>
        <dbReference type="ARBA" id="ARBA00022777"/>
    </source>
</evidence>